<proteinExistence type="predicted"/>
<dbReference type="EMBL" id="CAJGYO010000003">
    <property type="protein sequence ID" value="CAD6221670.1"/>
    <property type="molecule type" value="Genomic_DNA"/>
</dbReference>
<evidence type="ECO:0000313" key="1">
    <source>
        <dbReference type="EMBL" id="CAD6221670.1"/>
    </source>
</evidence>
<organism evidence="1 2">
    <name type="scientific">Miscanthus lutarioriparius</name>
    <dbReference type="NCBI Taxonomy" id="422564"/>
    <lineage>
        <taxon>Eukaryota</taxon>
        <taxon>Viridiplantae</taxon>
        <taxon>Streptophyta</taxon>
        <taxon>Embryophyta</taxon>
        <taxon>Tracheophyta</taxon>
        <taxon>Spermatophyta</taxon>
        <taxon>Magnoliopsida</taxon>
        <taxon>Liliopsida</taxon>
        <taxon>Poales</taxon>
        <taxon>Poaceae</taxon>
        <taxon>PACMAD clade</taxon>
        <taxon>Panicoideae</taxon>
        <taxon>Andropogonodae</taxon>
        <taxon>Andropogoneae</taxon>
        <taxon>Saccharinae</taxon>
        <taxon>Miscanthus</taxon>
    </lineage>
</organism>
<dbReference type="PANTHER" id="PTHR33377:SF92">
    <property type="entry name" value="NB-ARC DOMAIN-CONTAINING PROTEIN"/>
    <property type="match status" value="1"/>
</dbReference>
<evidence type="ECO:0008006" key="3">
    <source>
        <dbReference type="Google" id="ProtNLM"/>
    </source>
</evidence>
<dbReference type="SUPFAM" id="SSF52540">
    <property type="entry name" value="P-loop containing nucleoside triphosphate hydrolases"/>
    <property type="match status" value="1"/>
</dbReference>
<dbReference type="InterPro" id="IPR027417">
    <property type="entry name" value="P-loop_NTPase"/>
</dbReference>
<evidence type="ECO:0000313" key="2">
    <source>
        <dbReference type="Proteomes" id="UP000604825"/>
    </source>
</evidence>
<dbReference type="OrthoDB" id="649712at2759"/>
<dbReference type="Proteomes" id="UP000604825">
    <property type="component" value="Unassembled WGS sequence"/>
</dbReference>
<sequence length="426" mass="48906">MGWRITNQAMLQQPDMLRDAMHRGCYMIEAYRCQFHNKEKDKDHIVSHSSHSSKAISVQNFCFSSGTSTQILEEMNGVLDSLSSMVLDASELIVFLESYPACTMETELIINFLLHGESGSTEELEVLPIVGPGRVGKSTLVAHVCRDERIRNHFLEIFFLHKHDFIDSEYPFFKERCGMKHQSSLSNSNSERRLLVVELIGDLDEDTWDRLYSAFKWSVHSSSKIIVTSRSDKIIKFGTTRALTLKYLSHEAYWYFFKTLTFGSLDPKTHPRLTGIAMEISRTLNGSLIAANVTSLVLRGNIDIRFWCKVLAFLRGSYQKHVSRFGDHPIDLMNQNRPAHLERIAARSEDFIVHCEHQRSSQEDVPEIKLHDLVYGGIKPQGKFEVLAWKSEIPPYYSYVYASEIPELKTKAAKRKRCMKNEVVPC</sequence>
<dbReference type="PANTHER" id="PTHR33377">
    <property type="entry name" value="OS10G0134700 PROTEIN-RELATED"/>
    <property type="match status" value="1"/>
</dbReference>
<keyword evidence="2" id="KW-1185">Reference proteome</keyword>
<gene>
    <name evidence="1" type="ORF">NCGR_LOCUS14906</name>
</gene>
<protein>
    <recommendedName>
        <fullName evidence="3">NB-ARC domain-containing protein</fullName>
    </recommendedName>
</protein>
<name>A0A811ND96_9POAL</name>
<accession>A0A811ND96</accession>
<comment type="caution">
    <text evidence="1">The sequence shown here is derived from an EMBL/GenBank/DDBJ whole genome shotgun (WGS) entry which is preliminary data.</text>
</comment>
<dbReference type="Gene3D" id="3.40.50.300">
    <property type="entry name" value="P-loop containing nucleotide triphosphate hydrolases"/>
    <property type="match status" value="1"/>
</dbReference>
<reference evidence="1" key="1">
    <citation type="submission" date="2020-10" db="EMBL/GenBank/DDBJ databases">
        <authorList>
            <person name="Han B."/>
            <person name="Lu T."/>
            <person name="Zhao Q."/>
            <person name="Huang X."/>
            <person name="Zhao Y."/>
        </authorList>
    </citation>
    <scope>NUCLEOTIDE SEQUENCE</scope>
</reference>
<dbReference type="AlphaFoldDB" id="A0A811ND96"/>